<dbReference type="PANTHER" id="PTHR46118:SF4">
    <property type="entry name" value="PROTEIN ABHD11"/>
    <property type="match status" value="1"/>
</dbReference>
<dbReference type="OrthoDB" id="8119704at2759"/>
<dbReference type="InterPro" id="IPR029058">
    <property type="entry name" value="AB_hydrolase_fold"/>
</dbReference>
<evidence type="ECO:0000256" key="1">
    <source>
        <dbReference type="ARBA" id="ARBA00008645"/>
    </source>
</evidence>
<dbReference type="EMBL" id="ML122263">
    <property type="protein sequence ID" value="RPD61214.1"/>
    <property type="molecule type" value="Genomic_DNA"/>
</dbReference>
<dbReference type="SUPFAM" id="SSF53474">
    <property type="entry name" value="alpha/beta-Hydrolases"/>
    <property type="match status" value="1"/>
</dbReference>
<evidence type="ECO:0000313" key="5">
    <source>
        <dbReference type="Proteomes" id="UP000313359"/>
    </source>
</evidence>
<evidence type="ECO:0000313" key="4">
    <source>
        <dbReference type="EMBL" id="RPD61214.1"/>
    </source>
</evidence>
<dbReference type="FunFam" id="3.40.50.1820:FF:000039">
    <property type="entry name" value="Esterase ybfF"/>
    <property type="match status" value="1"/>
</dbReference>
<reference evidence="4" key="1">
    <citation type="journal article" date="2018" name="Genome Biol. Evol.">
        <title>Genomics and development of Lentinus tigrinus, a white-rot wood-decaying mushroom with dimorphic fruiting bodies.</title>
        <authorList>
            <person name="Wu B."/>
            <person name="Xu Z."/>
            <person name="Knudson A."/>
            <person name="Carlson A."/>
            <person name="Chen N."/>
            <person name="Kovaka S."/>
            <person name="LaButti K."/>
            <person name="Lipzen A."/>
            <person name="Pennachio C."/>
            <person name="Riley R."/>
            <person name="Schakwitz W."/>
            <person name="Umezawa K."/>
            <person name="Ohm R.A."/>
            <person name="Grigoriev I.V."/>
            <person name="Nagy L.G."/>
            <person name="Gibbons J."/>
            <person name="Hibbett D."/>
        </authorList>
    </citation>
    <scope>NUCLEOTIDE SEQUENCE [LARGE SCALE GENOMIC DNA]</scope>
    <source>
        <strain evidence="4">ALCF2SS1-6</strain>
    </source>
</reference>
<evidence type="ECO:0000256" key="2">
    <source>
        <dbReference type="ARBA" id="ARBA00022801"/>
    </source>
</evidence>
<comment type="similarity">
    <text evidence="1">Belongs to the AB hydrolase superfamily.</text>
</comment>
<dbReference type="GO" id="GO:0052689">
    <property type="term" value="F:carboxylic ester hydrolase activity"/>
    <property type="evidence" value="ECO:0007669"/>
    <property type="project" value="TreeGrafter"/>
</dbReference>
<dbReference type="Pfam" id="PF00561">
    <property type="entry name" value="Abhydrolase_1"/>
    <property type="match status" value="1"/>
</dbReference>
<protein>
    <submittedName>
        <fullName evidence="4">Alpha/beta-hydrolase</fullName>
    </submittedName>
</protein>
<organism evidence="4 5">
    <name type="scientific">Lentinus tigrinus ALCF2SS1-6</name>
    <dbReference type="NCBI Taxonomy" id="1328759"/>
    <lineage>
        <taxon>Eukaryota</taxon>
        <taxon>Fungi</taxon>
        <taxon>Dikarya</taxon>
        <taxon>Basidiomycota</taxon>
        <taxon>Agaricomycotina</taxon>
        <taxon>Agaricomycetes</taxon>
        <taxon>Polyporales</taxon>
        <taxon>Polyporaceae</taxon>
        <taxon>Lentinus</taxon>
    </lineage>
</organism>
<dbReference type="STRING" id="1328759.A0A5C2SDG6"/>
<dbReference type="AlphaFoldDB" id="A0A5C2SDG6"/>
<feature type="domain" description="AB hydrolase-1" evidence="3">
    <location>
        <begin position="56"/>
        <end position="296"/>
    </location>
</feature>
<accession>A0A5C2SDG6</accession>
<dbReference type="Proteomes" id="UP000313359">
    <property type="component" value="Unassembled WGS sequence"/>
</dbReference>
<dbReference type="GO" id="GO:0005739">
    <property type="term" value="C:mitochondrion"/>
    <property type="evidence" value="ECO:0007669"/>
    <property type="project" value="TreeGrafter"/>
</dbReference>
<keyword evidence="2 4" id="KW-0378">Hydrolase</keyword>
<dbReference type="PANTHER" id="PTHR46118">
    <property type="entry name" value="PROTEIN ABHD11"/>
    <property type="match status" value="1"/>
</dbReference>
<dbReference type="InterPro" id="IPR000073">
    <property type="entry name" value="AB_hydrolase_1"/>
</dbReference>
<evidence type="ECO:0000259" key="3">
    <source>
        <dbReference type="Pfam" id="PF00561"/>
    </source>
</evidence>
<keyword evidence="5" id="KW-1185">Reference proteome</keyword>
<proteinExistence type="inferred from homology"/>
<gene>
    <name evidence="4" type="ORF">L227DRAFT_610775</name>
</gene>
<name>A0A5C2SDG6_9APHY</name>
<sequence length="310" mass="34620">MILSRSMALPGACRSSFKSPLVRSFRIQTRLASTAISPVELHFDKVVPPDGNETDKPLVILHGLFGMKRNWGSLSKAFVKDLGRPVYALDLRNHGTSPHAKPHTYEAMAADVLHFFQTHKLSNISLLGHSMGGKVAMTVALSPELPSNLLSHLIVADIAPSRGALSDEFTGYIHAMQKIDSSNVKTRQEADRLLKPYEQDPMTRAFLLLNLEHPTAHHHHPLKFRIPIGLLGEAIPEIGGFPWAPGERMFEGPTLFIKGRKSKYINRHNIDTAKAFFPKMVLEELDAGHWVHSERPNEFKALVTNFIKSH</sequence>
<dbReference type="Gene3D" id="3.40.50.1820">
    <property type="entry name" value="alpha/beta hydrolase"/>
    <property type="match status" value="1"/>
</dbReference>